<comment type="caution">
    <text evidence="2">The sequence shown here is derived from an EMBL/GenBank/DDBJ whole genome shotgun (WGS) entry which is preliminary data.</text>
</comment>
<feature type="region of interest" description="Disordered" evidence="1">
    <location>
        <begin position="1"/>
        <end position="65"/>
    </location>
</feature>
<protein>
    <submittedName>
        <fullName evidence="2">Uncharacterized protein</fullName>
    </submittedName>
</protein>
<name>A0A7Y9XVT0_9SPHN</name>
<evidence type="ECO:0000256" key="1">
    <source>
        <dbReference type="SAM" id="MobiDB-lite"/>
    </source>
</evidence>
<organism evidence="2 3">
    <name type="scientific">Novosphingobium marinum</name>
    <dbReference type="NCBI Taxonomy" id="1514948"/>
    <lineage>
        <taxon>Bacteria</taxon>
        <taxon>Pseudomonadati</taxon>
        <taxon>Pseudomonadota</taxon>
        <taxon>Alphaproteobacteria</taxon>
        <taxon>Sphingomonadales</taxon>
        <taxon>Sphingomonadaceae</taxon>
        <taxon>Novosphingobium</taxon>
    </lineage>
</organism>
<proteinExistence type="predicted"/>
<dbReference type="RefSeq" id="WP_179407269.1">
    <property type="nucleotide sequence ID" value="NZ_BMGF01000002.1"/>
</dbReference>
<dbReference type="Proteomes" id="UP000522081">
    <property type="component" value="Unassembled WGS sequence"/>
</dbReference>
<dbReference type="EMBL" id="JACBZF010000002">
    <property type="protein sequence ID" value="NYH95417.1"/>
    <property type="molecule type" value="Genomic_DNA"/>
</dbReference>
<gene>
    <name evidence="2" type="ORF">FHS75_001736</name>
</gene>
<evidence type="ECO:0000313" key="2">
    <source>
        <dbReference type="EMBL" id="NYH95417.1"/>
    </source>
</evidence>
<accession>A0A7Y9XVT0</accession>
<keyword evidence="3" id="KW-1185">Reference proteome</keyword>
<dbReference type="AlphaFoldDB" id="A0A7Y9XVT0"/>
<evidence type="ECO:0000313" key="3">
    <source>
        <dbReference type="Proteomes" id="UP000522081"/>
    </source>
</evidence>
<reference evidence="2 3" key="1">
    <citation type="submission" date="2020-07" db="EMBL/GenBank/DDBJ databases">
        <title>Genomic Encyclopedia of Type Strains, Phase IV (KMG-IV): sequencing the most valuable type-strain genomes for metagenomic binning, comparative biology and taxonomic classification.</title>
        <authorList>
            <person name="Goeker M."/>
        </authorList>
    </citation>
    <scope>NUCLEOTIDE SEQUENCE [LARGE SCALE GENOMIC DNA]</scope>
    <source>
        <strain evidence="2 3">DSM 29043</strain>
    </source>
</reference>
<sequence>MQNRGGAAPEQPDLFTLHEHRASPLAPQRRRRLSRKAEPVPDGELNDDLADLGAKTELKGLPNGR</sequence>